<accession>A0A815KNW4</accession>
<keyword evidence="8" id="KW-0496">Mitochondrion</keyword>
<evidence type="ECO:0000313" key="13">
    <source>
        <dbReference type="EMBL" id="CAF1392318.1"/>
    </source>
</evidence>
<dbReference type="GO" id="GO:0005315">
    <property type="term" value="F:phosphate transmembrane transporter activity"/>
    <property type="evidence" value="ECO:0007669"/>
    <property type="project" value="InterPro"/>
</dbReference>
<dbReference type="PANTHER" id="PTHR45671:SF10">
    <property type="entry name" value="SOLUTE CARRIER FAMILY 25 MEMBER 3"/>
    <property type="match status" value="1"/>
</dbReference>
<proteinExistence type="inferred from homology"/>
<keyword evidence="7 12" id="KW-1133">Transmembrane helix</keyword>
<reference evidence="13" key="1">
    <citation type="submission" date="2021-02" db="EMBL/GenBank/DDBJ databases">
        <authorList>
            <person name="Nowell W R."/>
        </authorList>
    </citation>
    <scope>NUCLEOTIDE SEQUENCE</scope>
</reference>
<gene>
    <name evidence="13" type="ORF">JYZ213_LOCUS37280</name>
</gene>
<keyword evidence="3 11" id="KW-0813">Transport</keyword>
<evidence type="ECO:0000256" key="9">
    <source>
        <dbReference type="ARBA" id="ARBA00023136"/>
    </source>
</evidence>
<dbReference type="AlphaFoldDB" id="A0A815KNW4"/>
<evidence type="ECO:0000313" key="14">
    <source>
        <dbReference type="Proteomes" id="UP000663845"/>
    </source>
</evidence>
<keyword evidence="9 10" id="KW-0472">Membrane</keyword>
<dbReference type="Gene3D" id="1.50.40.10">
    <property type="entry name" value="Mitochondrial carrier domain"/>
    <property type="match status" value="1"/>
</dbReference>
<evidence type="ECO:0000256" key="5">
    <source>
        <dbReference type="ARBA" id="ARBA00022737"/>
    </source>
</evidence>
<comment type="caution">
    <text evidence="13">The sequence shown here is derived from an EMBL/GenBank/DDBJ whole genome shotgun (WGS) entry which is preliminary data.</text>
</comment>
<evidence type="ECO:0000256" key="4">
    <source>
        <dbReference type="ARBA" id="ARBA00022692"/>
    </source>
</evidence>
<evidence type="ECO:0000256" key="11">
    <source>
        <dbReference type="RuleBase" id="RU000488"/>
    </source>
</evidence>
<dbReference type="InterPro" id="IPR044677">
    <property type="entry name" value="SLC25A3/Pic2/Mir1-like"/>
</dbReference>
<keyword evidence="4 10" id="KW-0812">Transmembrane</keyword>
<dbReference type="PROSITE" id="PS50920">
    <property type="entry name" value="SOLCAR"/>
    <property type="match status" value="1"/>
</dbReference>
<organism evidence="13 14">
    <name type="scientific">Adineta steineri</name>
    <dbReference type="NCBI Taxonomy" id="433720"/>
    <lineage>
        <taxon>Eukaryota</taxon>
        <taxon>Metazoa</taxon>
        <taxon>Spiralia</taxon>
        <taxon>Gnathifera</taxon>
        <taxon>Rotifera</taxon>
        <taxon>Eurotatoria</taxon>
        <taxon>Bdelloidea</taxon>
        <taxon>Adinetida</taxon>
        <taxon>Adinetidae</taxon>
        <taxon>Adineta</taxon>
    </lineage>
</organism>
<sequence>MKSQEIFENKFVVYIITLIRLITVIPYKCVMIIVRSIAELGNFSSSSHPNSKEHYSCEYGSVKYYVYCGIAGMISCGVTHTTVVPLDLIKCRLQVKPQKYVNFINAFKTTTLSVTMNNNSSNMTAEIEPEPIRMDPLTATTKTTTTTVAVEEFLDFHSVSSLPCVLSLLDTVSDNDNNQNLEINKYNEDD</sequence>
<evidence type="ECO:0000256" key="12">
    <source>
        <dbReference type="SAM" id="Phobius"/>
    </source>
</evidence>
<dbReference type="GO" id="GO:0005743">
    <property type="term" value="C:mitochondrial inner membrane"/>
    <property type="evidence" value="ECO:0007669"/>
    <property type="project" value="UniProtKB-SubCell"/>
</dbReference>
<evidence type="ECO:0000256" key="3">
    <source>
        <dbReference type="ARBA" id="ARBA00022448"/>
    </source>
</evidence>
<evidence type="ECO:0000256" key="8">
    <source>
        <dbReference type="ARBA" id="ARBA00023128"/>
    </source>
</evidence>
<evidence type="ECO:0000256" key="2">
    <source>
        <dbReference type="ARBA" id="ARBA00006375"/>
    </source>
</evidence>
<dbReference type="InterPro" id="IPR018108">
    <property type="entry name" value="MCP_transmembrane"/>
</dbReference>
<dbReference type="Proteomes" id="UP000663845">
    <property type="component" value="Unassembled WGS sequence"/>
</dbReference>
<feature type="transmembrane region" description="Helical" evidence="12">
    <location>
        <begin position="12"/>
        <end position="34"/>
    </location>
</feature>
<keyword evidence="5" id="KW-0677">Repeat</keyword>
<feature type="repeat" description="Solcar" evidence="10">
    <location>
        <begin position="63"/>
        <end position="151"/>
    </location>
</feature>
<keyword evidence="6" id="KW-0999">Mitochondrion inner membrane</keyword>
<feature type="transmembrane region" description="Helical" evidence="12">
    <location>
        <begin position="64"/>
        <end position="89"/>
    </location>
</feature>
<dbReference type="PANTHER" id="PTHR45671">
    <property type="entry name" value="SOLUTE CARRIER FAMILY 25 (MITOCHONDRIAL CARRIER PHOSPHATE CARRIER), MEMBER 3, LIKE-RELATED-RELATED"/>
    <property type="match status" value="1"/>
</dbReference>
<evidence type="ECO:0000256" key="10">
    <source>
        <dbReference type="PROSITE-ProRule" id="PRU00282"/>
    </source>
</evidence>
<evidence type="ECO:0000256" key="6">
    <source>
        <dbReference type="ARBA" id="ARBA00022792"/>
    </source>
</evidence>
<dbReference type="Pfam" id="PF00153">
    <property type="entry name" value="Mito_carr"/>
    <property type="match status" value="1"/>
</dbReference>
<dbReference type="EMBL" id="CAJNOG010000982">
    <property type="protein sequence ID" value="CAF1392318.1"/>
    <property type="molecule type" value="Genomic_DNA"/>
</dbReference>
<dbReference type="SUPFAM" id="SSF103506">
    <property type="entry name" value="Mitochondrial carrier"/>
    <property type="match status" value="1"/>
</dbReference>
<comment type="similarity">
    <text evidence="2 11">Belongs to the mitochondrial carrier (TC 2.A.29) family.</text>
</comment>
<name>A0A815KNW4_9BILA</name>
<dbReference type="GO" id="GO:1990547">
    <property type="term" value="P:mitochondrial phosphate ion transmembrane transport"/>
    <property type="evidence" value="ECO:0007669"/>
    <property type="project" value="InterPro"/>
</dbReference>
<comment type="subcellular location">
    <subcellularLocation>
        <location evidence="1">Mitochondrion inner membrane</location>
        <topology evidence="1">Multi-pass membrane protein</topology>
    </subcellularLocation>
</comment>
<evidence type="ECO:0000256" key="7">
    <source>
        <dbReference type="ARBA" id="ARBA00022989"/>
    </source>
</evidence>
<dbReference type="InterPro" id="IPR023395">
    <property type="entry name" value="MCP_dom_sf"/>
</dbReference>
<evidence type="ECO:0000256" key="1">
    <source>
        <dbReference type="ARBA" id="ARBA00004448"/>
    </source>
</evidence>
<protein>
    <submittedName>
        <fullName evidence="13">Uncharacterized protein</fullName>
    </submittedName>
</protein>